<feature type="transmembrane region" description="Helical" evidence="1">
    <location>
        <begin position="324"/>
        <end position="344"/>
    </location>
</feature>
<sequence length="532" mass="58355">MTVIPLLSRLEMSRYSPFLIGRRQSNYLWIVLAILAALAGSMALMRDATTVSGLFTSGVLILFEAMLLLVLYDSTSSGARYGVSRDWWLLLPHSRLSLLLGKALGLLRFGGHLAAYLLFIRVAHYALAAGWERMETVPPAELLRILGADALLAAALMPVVVAFGLLLTVFHIGWARMAVTILCLYVSMPALIFTIMAGNRQFAADYLAPGDVARYAGIIAAAGWPLAGLCLWLAASVGMKRMSGIRYRSGAVSRAAESGPGLAAAKQGQLGGDIRRTPFRTLVAMERRRHTSLLRTKAGKLIACILPAVAAIFAYRNGGNMQELISYQSAIVVLGYMAIVGYYINRHMEFQRNDSAWWLTFPHSRYLLLASRACAYLSVMLPYWGLLLLGCAAGALLKQWTEPMPPEQWGIVCRCAAGYLLLFVPLTVLYIIALQGLAAFVSRPWMSVLSMPLYAGYVLGFPLSQRVIAPERGIGRLYQEGPSPDLGTHLLLFYALVIPFAAWCFWLGGKHMHRYLLARDASASGTGRRSKQ</sequence>
<feature type="transmembrane region" description="Helical" evidence="1">
    <location>
        <begin position="113"/>
        <end position="131"/>
    </location>
</feature>
<reference evidence="2" key="2">
    <citation type="journal article" date="2021" name="J Anim Sci Technol">
        <title>Complete genome sequence of Paenibacillus konkukensis sp. nov. SK3146 as a potential probiotic strain.</title>
        <authorList>
            <person name="Jung H.I."/>
            <person name="Park S."/>
            <person name="Niu K.M."/>
            <person name="Lee S.W."/>
            <person name="Kothari D."/>
            <person name="Yi K.J."/>
            <person name="Kim S.K."/>
        </authorList>
    </citation>
    <scope>NUCLEOTIDE SEQUENCE</scope>
    <source>
        <strain evidence="2">SK3146</strain>
    </source>
</reference>
<dbReference type="RefSeq" id="WP_249862017.1">
    <property type="nucleotide sequence ID" value="NZ_CP027059.1"/>
</dbReference>
<feature type="transmembrane region" description="Helical" evidence="1">
    <location>
        <begin position="218"/>
        <end position="239"/>
    </location>
</feature>
<accession>A0ABY4RXU1</accession>
<keyword evidence="1" id="KW-0812">Transmembrane</keyword>
<feature type="transmembrane region" description="Helical" evidence="1">
    <location>
        <begin position="448"/>
        <end position="468"/>
    </location>
</feature>
<feature type="transmembrane region" description="Helical" evidence="1">
    <location>
        <begin position="27"/>
        <end position="44"/>
    </location>
</feature>
<feature type="transmembrane region" description="Helical" evidence="1">
    <location>
        <begin position="298"/>
        <end position="318"/>
    </location>
</feature>
<dbReference type="Proteomes" id="UP001057134">
    <property type="component" value="Chromosome"/>
</dbReference>
<feature type="transmembrane region" description="Helical" evidence="1">
    <location>
        <begin position="177"/>
        <end position="198"/>
    </location>
</feature>
<feature type="transmembrane region" description="Helical" evidence="1">
    <location>
        <begin position="417"/>
        <end position="441"/>
    </location>
</feature>
<keyword evidence="3" id="KW-1185">Reference proteome</keyword>
<evidence type="ECO:0000313" key="3">
    <source>
        <dbReference type="Proteomes" id="UP001057134"/>
    </source>
</evidence>
<proteinExistence type="predicted"/>
<organism evidence="2 3">
    <name type="scientific">Paenibacillus konkukensis</name>
    <dbReference type="NCBI Taxonomy" id="2020716"/>
    <lineage>
        <taxon>Bacteria</taxon>
        <taxon>Bacillati</taxon>
        <taxon>Bacillota</taxon>
        <taxon>Bacilli</taxon>
        <taxon>Bacillales</taxon>
        <taxon>Paenibacillaceae</taxon>
        <taxon>Paenibacillus</taxon>
    </lineage>
</organism>
<feature type="transmembrane region" description="Helical" evidence="1">
    <location>
        <begin position="51"/>
        <end position="72"/>
    </location>
</feature>
<keyword evidence="1" id="KW-1133">Transmembrane helix</keyword>
<keyword evidence="1" id="KW-0472">Membrane</keyword>
<dbReference type="EMBL" id="CP027059">
    <property type="protein sequence ID" value="UQZ86486.1"/>
    <property type="molecule type" value="Genomic_DNA"/>
</dbReference>
<protein>
    <recommendedName>
        <fullName evidence="4">ABC transporter permease</fullName>
    </recommendedName>
</protein>
<name>A0ABY4RXU1_9BACL</name>
<feature type="transmembrane region" description="Helical" evidence="1">
    <location>
        <begin position="373"/>
        <end position="397"/>
    </location>
</feature>
<evidence type="ECO:0008006" key="4">
    <source>
        <dbReference type="Google" id="ProtNLM"/>
    </source>
</evidence>
<evidence type="ECO:0000256" key="1">
    <source>
        <dbReference type="SAM" id="Phobius"/>
    </source>
</evidence>
<gene>
    <name evidence="2" type="ORF">SK3146_05779</name>
</gene>
<feature type="transmembrane region" description="Helical" evidence="1">
    <location>
        <begin position="151"/>
        <end position="170"/>
    </location>
</feature>
<evidence type="ECO:0000313" key="2">
    <source>
        <dbReference type="EMBL" id="UQZ86486.1"/>
    </source>
</evidence>
<feature type="transmembrane region" description="Helical" evidence="1">
    <location>
        <begin position="488"/>
        <end position="509"/>
    </location>
</feature>
<reference evidence="2" key="1">
    <citation type="submission" date="2018-02" db="EMBL/GenBank/DDBJ databases">
        <authorList>
            <person name="Kim S.-K."/>
            <person name="Jung H.-I."/>
            <person name="Lee S.-W."/>
        </authorList>
    </citation>
    <scope>NUCLEOTIDE SEQUENCE</scope>
    <source>
        <strain evidence="2">SK3146</strain>
    </source>
</reference>